<evidence type="ECO:0000256" key="1">
    <source>
        <dbReference type="SAM" id="MobiDB-lite"/>
    </source>
</evidence>
<protein>
    <submittedName>
        <fullName evidence="2">21791_t:CDS:1</fullName>
    </submittedName>
</protein>
<evidence type="ECO:0000313" key="2">
    <source>
        <dbReference type="EMBL" id="CAG8737300.1"/>
    </source>
</evidence>
<gene>
    <name evidence="2" type="ORF">GMARGA_LOCUS15003</name>
</gene>
<reference evidence="2 3" key="1">
    <citation type="submission" date="2021-06" db="EMBL/GenBank/DDBJ databases">
        <authorList>
            <person name="Kallberg Y."/>
            <person name="Tangrot J."/>
            <person name="Rosling A."/>
        </authorList>
    </citation>
    <scope>NUCLEOTIDE SEQUENCE [LARGE SCALE GENOMIC DNA]</scope>
    <source>
        <strain evidence="2 3">120-4 pot B 10/14</strain>
    </source>
</reference>
<dbReference type="Proteomes" id="UP000789901">
    <property type="component" value="Unassembled WGS sequence"/>
</dbReference>
<dbReference type="EMBL" id="CAJVQB010010168">
    <property type="protein sequence ID" value="CAG8737300.1"/>
    <property type="molecule type" value="Genomic_DNA"/>
</dbReference>
<feature type="region of interest" description="Disordered" evidence="1">
    <location>
        <begin position="1"/>
        <end position="24"/>
    </location>
</feature>
<comment type="caution">
    <text evidence="2">The sequence shown here is derived from an EMBL/GenBank/DDBJ whole genome shotgun (WGS) entry which is preliminary data.</text>
</comment>
<organism evidence="2 3">
    <name type="scientific">Gigaspora margarita</name>
    <dbReference type="NCBI Taxonomy" id="4874"/>
    <lineage>
        <taxon>Eukaryota</taxon>
        <taxon>Fungi</taxon>
        <taxon>Fungi incertae sedis</taxon>
        <taxon>Mucoromycota</taxon>
        <taxon>Glomeromycotina</taxon>
        <taxon>Glomeromycetes</taxon>
        <taxon>Diversisporales</taxon>
        <taxon>Gigasporaceae</taxon>
        <taxon>Gigaspora</taxon>
    </lineage>
</organism>
<accession>A0ABN7V6S6</accession>
<sequence>MHGAKPRKSNSFISDKENYIIDDDPMQLDNKIELSISSEMDETLTNN</sequence>
<proteinExistence type="predicted"/>
<name>A0ABN7V6S6_GIGMA</name>
<evidence type="ECO:0000313" key="3">
    <source>
        <dbReference type="Proteomes" id="UP000789901"/>
    </source>
</evidence>
<keyword evidence="3" id="KW-1185">Reference proteome</keyword>